<reference evidence="2" key="1">
    <citation type="submission" date="2021-02" db="EMBL/GenBank/DDBJ databases">
        <authorList>
            <person name="Nowell W R."/>
        </authorList>
    </citation>
    <scope>NUCLEOTIDE SEQUENCE</scope>
</reference>
<dbReference type="AlphaFoldDB" id="A0A815J4M7"/>
<sequence length="98" mass="11067">MNSSGVNEHSEPIAPTEVTSPKINYACMTLNDISSLKSIDDLTTQQLQQILLHNLVSIAECVKRSELISKVKLLYHNEKQKNESNTNKTTFENLLENH</sequence>
<dbReference type="EMBL" id="CAJNOU010003119">
    <property type="protein sequence ID" value="CAF1371962.1"/>
    <property type="molecule type" value="Genomic_DNA"/>
</dbReference>
<evidence type="ECO:0000259" key="1">
    <source>
        <dbReference type="Pfam" id="PF22968"/>
    </source>
</evidence>
<feature type="domain" description="RNF34/RFFL HeH" evidence="1">
    <location>
        <begin position="32"/>
        <end position="80"/>
    </location>
</feature>
<dbReference type="Pfam" id="PF22968">
    <property type="entry name" value="RNF34L-like_3rd"/>
    <property type="match status" value="1"/>
</dbReference>
<accession>A0A815J4M7</accession>
<dbReference type="Proteomes" id="UP000663889">
    <property type="component" value="Unassembled WGS sequence"/>
</dbReference>
<evidence type="ECO:0000313" key="2">
    <source>
        <dbReference type="EMBL" id="CAF1371962.1"/>
    </source>
</evidence>
<gene>
    <name evidence="2" type="ORF">SEV965_LOCUS29942</name>
</gene>
<proteinExistence type="predicted"/>
<comment type="caution">
    <text evidence="2">The sequence shown here is derived from an EMBL/GenBank/DDBJ whole genome shotgun (WGS) entry which is preliminary data.</text>
</comment>
<protein>
    <recommendedName>
        <fullName evidence="1">RNF34/RFFL HeH domain-containing protein</fullName>
    </recommendedName>
</protein>
<evidence type="ECO:0000313" key="3">
    <source>
        <dbReference type="Proteomes" id="UP000663889"/>
    </source>
</evidence>
<organism evidence="2 3">
    <name type="scientific">Rotaria sordida</name>
    <dbReference type="NCBI Taxonomy" id="392033"/>
    <lineage>
        <taxon>Eukaryota</taxon>
        <taxon>Metazoa</taxon>
        <taxon>Spiralia</taxon>
        <taxon>Gnathifera</taxon>
        <taxon>Rotifera</taxon>
        <taxon>Eurotatoria</taxon>
        <taxon>Bdelloidea</taxon>
        <taxon>Philodinida</taxon>
        <taxon>Philodinidae</taxon>
        <taxon>Rotaria</taxon>
    </lineage>
</organism>
<dbReference type="InterPro" id="IPR055111">
    <property type="entry name" value="RNF34_RFFL_HeH"/>
</dbReference>
<name>A0A815J4M7_9BILA</name>